<keyword evidence="7" id="KW-0807">Transducer</keyword>
<feature type="transmembrane region" description="Helical" evidence="8">
    <location>
        <begin position="60"/>
        <end position="83"/>
    </location>
</feature>
<evidence type="ECO:0000256" key="1">
    <source>
        <dbReference type="ARBA" id="ARBA00004370"/>
    </source>
</evidence>
<dbReference type="GO" id="GO:0060326">
    <property type="term" value="P:cell chemotaxis"/>
    <property type="evidence" value="ECO:0007669"/>
    <property type="project" value="TreeGrafter"/>
</dbReference>
<dbReference type="PANTHER" id="PTHR10489">
    <property type="entry name" value="CELL ADHESION MOLECULE"/>
    <property type="match status" value="1"/>
</dbReference>
<name>A0A8C7U7R9_ONCMY</name>
<evidence type="ECO:0000313" key="10">
    <source>
        <dbReference type="Ensembl" id="ENSOMYP00000090316.1"/>
    </source>
</evidence>
<organism evidence="10 11">
    <name type="scientific">Oncorhynchus mykiss</name>
    <name type="common">Rainbow trout</name>
    <name type="synonym">Salmo gairdneri</name>
    <dbReference type="NCBI Taxonomy" id="8022"/>
    <lineage>
        <taxon>Eukaryota</taxon>
        <taxon>Metazoa</taxon>
        <taxon>Chordata</taxon>
        <taxon>Craniata</taxon>
        <taxon>Vertebrata</taxon>
        <taxon>Euteleostomi</taxon>
        <taxon>Actinopterygii</taxon>
        <taxon>Neopterygii</taxon>
        <taxon>Teleostei</taxon>
        <taxon>Protacanthopterygii</taxon>
        <taxon>Salmoniformes</taxon>
        <taxon>Salmonidae</taxon>
        <taxon>Salmoninae</taxon>
        <taxon>Oncorhynchus</taxon>
    </lineage>
</organism>
<dbReference type="GO" id="GO:0009897">
    <property type="term" value="C:external side of plasma membrane"/>
    <property type="evidence" value="ECO:0007669"/>
    <property type="project" value="TreeGrafter"/>
</dbReference>
<evidence type="ECO:0000256" key="5">
    <source>
        <dbReference type="ARBA" id="ARBA00023136"/>
    </source>
</evidence>
<dbReference type="PANTHER" id="PTHR10489:SF957">
    <property type="entry name" value="B2 BRADYKININ RECEPTOR"/>
    <property type="match status" value="1"/>
</dbReference>
<keyword evidence="6" id="KW-0675">Receptor</keyword>
<feature type="transmembrane region" description="Helical" evidence="8">
    <location>
        <begin position="90"/>
        <end position="108"/>
    </location>
</feature>
<evidence type="ECO:0000313" key="11">
    <source>
        <dbReference type="Proteomes" id="UP000694395"/>
    </source>
</evidence>
<dbReference type="Pfam" id="PF00001">
    <property type="entry name" value="7tm_1"/>
    <property type="match status" value="1"/>
</dbReference>
<accession>A0A8C7U7R9</accession>
<dbReference type="Gene3D" id="1.20.1070.10">
    <property type="entry name" value="Rhodopsin 7-helix transmembrane proteins"/>
    <property type="match status" value="1"/>
</dbReference>
<evidence type="ECO:0000256" key="7">
    <source>
        <dbReference type="ARBA" id="ARBA00023224"/>
    </source>
</evidence>
<sequence>MAYKQVDIHVGTRLSKNVVYRTKLSCRSLPNSKTLAQYFPPSRLLSTTEWILVYSIGPPYIFTLSVVKLLGNGFILLVVMKILNDHNWPYGDFLIYLLAMVSVDRYLALVRTIRVMFVDELQTMVCILEYPDNSGESWKLAHNLLMNIVDFIQPVVVIISCTCSITRALWKRESVDIEDINYRKATVLVCAVTLLFLVGWSRFQLFTLLDILCEVEVLDNKWDHTLDVGTHISMYLAFLNSSLNPVLCVISGQYVRKKVSAIYRKTKNRRSSTTES</sequence>
<keyword evidence="11" id="KW-1185">Reference proteome</keyword>
<protein>
    <submittedName>
        <fullName evidence="10">Bradykinin receptor B1</fullName>
    </submittedName>
</protein>
<dbReference type="GO" id="GO:0006955">
    <property type="term" value="P:immune response"/>
    <property type="evidence" value="ECO:0007669"/>
    <property type="project" value="TreeGrafter"/>
</dbReference>
<evidence type="ECO:0000256" key="8">
    <source>
        <dbReference type="SAM" id="Phobius"/>
    </source>
</evidence>
<dbReference type="SUPFAM" id="SSF81321">
    <property type="entry name" value="Family A G protein-coupled receptor-like"/>
    <property type="match status" value="1"/>
</dbReference>
<reference evidence="10" key="1">
    <citation type="submission" date="2020-07" db="EMBL/GenBank/DDBJ databases">
        <title>A long reads based de novo assembly of the rainbow trout Arlee double haploid line genome.</title>
        <authorList>
            <person name="Gao G."/>
            <person name="Palti Y."/>
        </authorList>
    </citation>
    <scope>NUCLEOTIDE SEQUENCE [LARGE SCALE GENOMIC DNA]</scope>
</reference>
<keyword evidence="4" id="KW-0297">G-protein coupled receptor</keyword>
<dbReference type="PRINTS" id="PR00237">
    <property type="entry name" value="GPCRRHODOPSN"/>
</dbReference>
<evidence type="ECO:0000256" key="2">
    <source>
        <dbReference type="ARBA" id="ARBA00022692"/>
    </source>
</evidence>
<dbReference type="InterPro" id="IPR000276">
    <property type="entry name" value="GPCR_Rhodpsn"/>
</dbReference>
<dbReference type="InterPro" id="IPR050119">
    <property type="entry name" value="CCR1-9-like"/>
</dbReference>
<dbReference type="GeneTree" id="ENSGT01130000278308"/>
<evidence type="ECO:0000256" key="4">
    <source>
        <dbReference type="ARBA" id="ARBA00023040"/>
    </source>
</evidence>
<keyword evidence="3 8" id="KW-1133">Transmembrane helix</keyword>
<dbReference type="GO" id="GO:0016493">
    <property type="term" value="F:C-C chemokine receptor activity"/>
    <property type="evidence" value="ECO:0007669"/>
    <property type="project" value="TreeGrafter"/>
</dbReference>
<evidence type="ECO:0000256" key="6">
    <source>
        <dbReference type="ARBA" id="ARBA00023170"/>
    </source>
</evidence>
<dbReference type="GO" id="GO:0007204">
    <property type="term" value="P:positive regulation of cytosolic calcium ion concentration"/>
    <property type="evidence" value="ECO:0007669"/>
    <property type="project" value="TreeGrafter"/>
</dbReference>
<reference evidence="10" key="2">
    <citation type="submission" date="2025-08" db="UniProtKB">
        <authorList>
            <consortium name="Ensembl"/>
        </authorList>
    </citation>
    <scope>IDENTIFICATION</scope>
</reference>
<dbReference type="PROSITE" id="PS50262">
    <property type="entry name" value="G_PROTEIN_RECEP_F1_2"/>
    <property type="match status" value="1"/>
</dbReference>
<dbReference type="Ensembl" id="ENSOMYT00000098326.2">
    <property type="protein sequence ID" value="ENSOMYP00000090316.1"/>
    <property type="gene ID" value="ENSOMYG00000041617.2"/>
</dbReference>
<keyword evidence="2 8" id="KW-0812">Transmembrane</keyword>
<dbReference type="Proteomes" id="UP000694395">
    <property type="component" value="Chromosome 19"/>
</dbReference>
<proteinExistence type="predicted"/>
<dbReference type="GO" id="GO:0019722">
    <property type="term" value="P:calcium-mediated signaling"/>
    <property type="evidence" value="ECO:0007669"/>
    <property type="project" value="TreeGrafter"/>
</dbReference>
<evidence type="ECO:0000259" key="9">
    <source>
        <dbReference type="PROSITE" id="PS50262"/>
    </source>
</evidence>
<dbReference type="GO" id="GO:0019957">
    <property type="term" value="F:C-C chemokine binding"/>
    <property type="evidence" value="ECO:0007669"/>
    <property type="project" value="TreeGrafter"/>
</dbReference>
<dbReference type="InterPro" id="IPR017452">
    <property type="entry name" value="GPCR_Rhodpsn_7TM"/>
</dbReference>
<comment type="subcellular location">
    <subcellularLocation>
        <location evidence="1">Membrane</location>
    </subcellularLocation>
</comment>
<feature type="transmembrane region" description="Helical" evidence="8">
    <location>
        <begin position="151"/>
        <end position="170"/>
    </location>
</feature>
<dbReference type="AlphaFoldDB" id="A0A8C7U7R9"/>
<keyword evidence="5 8" id="KW-0472">Membrane</keyword>
<evidence type="ECO:0000256" key="3">
    <source>
        <dbReference type="ARBA" id="ARBA00022989"/>
    </source>
</evidence>
<reference evidence="10" key="3">
    <citation type="submission" date="2025-09" db="UniProtKB">
        <authorList>
            <consortium name="Ensembl"/>
        </authorList>
    </citation>
    <scope>IDENTIFICATION</scope>
</reference>
<feature type="transmembrane region" description="Helical" evidence="8">
    <location>
        <begin position="182"/>
        <end position="200"/>
    </location>
</feature>
<feature type="transmembrane region" description="Helical" evidence="8">
    <location>
        <begin position="232"/>
        <end position="255"/>
    </location>
</feature>
<feature type="domain" description="G-protein coupled receptors family 1 profile" evidence="9">
    <location>
        <begin position="126"/>
        <end position="248"/>
    </location>
</feature>